<feature type="transmembrane region" description="Helical" evidence="8">
    <location>
        <begin position="129"/>
        <end position="148"/>
    </location>
</feature>
<feature type="domain" description="Major facilitator superfamily (MFS) profile" evidence="9">
    <location>
        <begin position="138"/>
        <end position="388"/>
    </location>
</feature>
<evidence type="ECO:0000256" key="4">
    <source>
        <dbReference type="ARBA" id="ARBA00022519"/>
    </source>
</evidence>
<proteinExistence type="predicted"/>
<keyword evidence="2" id="KW-0813">Transport</keyword>
<feature type="transmembrane region" description="Helical" evidence="8">
    <location>
        <begin position="90"/>
        <end position="108"/>
    </location>
</feature>
<sequence length="388" mass="43823">MSYWQLSSVYFFYFAVLGATNPYWGLFLQDEGFDAQDIGSLMAIFIATKLIAPNIWGYLADKTGRHLKVMQLGAALTPLFFIGVYWQQGFWSMAAVMLAYSFFWNAILPQYEVITLRAIKGREDSYSKIRLWGSVGFIVAVAGLGWVLDFLSVQILPTAILFIMLGMGLSTYYLTEIKRNCLSEKKIKNDKFLKYLFRAPVICFLFAVILMQLSHAPYYTFYSIFLEEYGYTRTSIGLLWSLGVLAEIILFWQMHRLLKIFNATTILWFSLFVAAVRWFFMGASPESLWVILLLQVLHAATFGSFHAASIAIVRQMFPDRHAGQGQAVYSSIGFGVGGALGAWLSGWMWQNWGAELSFYFAALAAFAGAVVILVSLQVSRGAWLASYD</sequence>
<evidence type="ECO:0000313" key="10">
    <source>
        <dbReference type="EMBL" id="OPX55803.1"/>
    </source>
</evidence>
<dbReference type="InterPro" id="IPR036259">
    <property type="entry name" value="MFS_trans_sf"/>
</dbReference>
<name>A0A1T4N2G0_9GAMM</name>
<organism evidence="10 11">
    <name type="scientific">Oceanospirillum multiglobuliferum</name>
    <dbReference type="NCBI Taxonomy" id="64969"/>
    <lineage>
        <taxon>Bacteria</taxon>
        <taxon>Pseudomonadati</taxon>
        <taxon>Pseudomonadota</taxon>
        <taxon>Gammaproteobacteria</taxon>
        <taxon>Oceanospirillales</taxon>
        <taxon>Oceanospirillaceae</taxon>
        <taxon>Oceanospirillum</taxon>
    </lineage>
</organism>
<dbReference type="AlphaFoldDB" id="A0A1T4N2G0"/>
<feature type="transmembrane region" description="Helical" evidence="8">
    <location>
        <begin position="195"/>
        <end position="214"/>
    </location>
</feature>
<evidence type="ECO:0000256" key="3">
    <source>
        <dbReference type="ARBA" id="ARBA00022475"/>
    </source>
</evidence>
<feature type="transmembrane region" description="Helical" evidence="8">
    <location>
        <begin position="260"/>
        <end position="281"/>
    </location>
</feature>
<keyword evidence="7 8" id="KW-0472">Membrane</keyword>
<accession>A0A1T4N2G0</accession>
<keyword evidence="11" id="KW-1185">Reference proteome</keyword>
<dbReference type="GO" id="GO:0005886">
    <property type="term" value="C:plasma membrane"/>
    <property type="evidence" value="ECO:0007669"/>
    <property type="project" value="UniProtKB-SubCell"/>
</dbReference>
<dbReference type="InterPro" id="IPR024989">
    <property type="entry name" value="MFS_assoc_dom"/>
</dbReference>
<dbReference type="OrthoDB" id="9150135at2"/>
<evidence type="ECO:0000256" key="5">
    <source>
        <dbReference type="ARBA" id="ARBA00022692"/>
    </source>
</evidence>
<dbReference type="EMBL" id="MTSM01000006">
    <property type="protein sequence ID" value="OPX55803.1"/>
    <property type="molecule type" value="Genomic_DNA"/>
</dbReference>
<feature type="transmembrane region" description="Helical" evidence="8">
    <location>
        <begin position="7"/>
        <end position="26"/>
    </location>
</feature>
<evidence type="ECO:0000313" key="11">
    <source>
        <dbReference type="Proteomes" id="UP000191418"/>
    </source>
</evidence>
<dbReference type="Gene3D" id="1.20.1250.20">
    <property type="entry name" value="MFS general substrate transporter like domains"/>
    <property type="match status" value="2"/>
</dbReference>
<protein>
    <recommendedName>
        <fullName evidence="9">Major facilitator superfamily (MFS) profile domain-containing protein</fullName>
    </recommendedName>
</protein>
<feature type="transmembrane region" description="Helical" evidence="8">
    <location>
        <begin position="325"/>
        <end position="344"/>
    </location>
</feature>
<keyword evidence="3" id="KW-1003">Cell membrane</keyword>
<dbReference type="RefSeq" id="WP_078744580.1">
    <property type="nucleotide sequence ID" value="NZ_FUXG01000005.1"/>
</dbReference>
<dbReference type="PIRSF" id="PIRSF004925">
    <property type="entry name" value="HcaT"/>
    <property type="match status" value="1"/>
</dbReference>
<dbReference type="Pfam" id="PF12832">
    <property type="entry name" value="MFS_1_like"/>
    <property type="match status" value="1"/>
</dbReference>
<evidence type="ECO:0000256" key="2">
    <source>
        <dbReference type="ARBA" id="ARBA00022448"/>
    </source>
</evidence>
<dbReference type="PANTHER" id="PTHR23522">
    <property type="entry name" value="BLL5896 PROTEIN"/>
    <property type="match status" value="1"/>
</dbReference>
<dbReference type="GO" id="GO:0015528">
    <property type="term" value="F:lactose:proton symporter activity"/>
    <property type="evidence" value="ECO:0007669"/>
    <property type="project" value="TreeGrafter"/>
</dbReference>
<dbReference type="STRING" id="64969.SAMN02745127_00960"/>
<dbReference type="NCBIfam" id="NF037955">
    <property type="entry name" value="mfs"/>
    <property type="match status" value="1"/>
</dbReference>
<feature type="transmembrane region" description="Helical" evidence="8">
    <location>
        <begin position="356"/>
        <end position="376"/>
    </location>
</feature>
<dbReference type="GO" id="GO:0030395">
    <property type="term" value="F:lactose binding"/>
    <property type="evidence" value="ECO:0007669"/>
    <property type="project" value="TreeGrafter"/>
</dbReference>
<keyword evidence="6 8" id="KW-1133">Transmembrane helix</keyword>
<dbReference type="Proteomes" id="UP000191418">
    <property type="component" value="Unassembled WGS sequence"/>
</dbReference>
<dbReference type="SUPFAM" id="SSF103473">
    <property type="entry name" value="MFS general substrate transporter"/>
    <property type="match status" value="1"/>
</dbReference>
<feature type="transmembrane region" description="Helical" evidence="8">
    <location>
        <begin position="38"/>
        <end position="59"/>
    </location>
</feature>
<gene>
    <name evidence="10" type="ORF">BTE48_06250</name>
</gene>
<reference evidence="10 11" key="1">
    <citation type="submission" date="2017-01" db="EMBL/GenBank/DDBJ databases">
        <title>Genome Sequencing of a Marine Spirillum, Oceanospirillum multiglobuliferum ATCC 33336, from Japan.</title>
        <authorList>
            <person name="Carney J.G."/>
            <person name="Trachtenberg A.M."/>
            <person name="Rheaume B.A."/>
            <person name="Linnane J.D."/>
            <person name="Pitts N.L."/>
            <person name="Mykles D.L."/>
            <person name="Maclea K.S."/>
        </authorList>
    </citation>
    <scope>NUCLEOTIDE SEQUENCE [LARGE SCALE GENOMIC DNA]</scope>
    <source>
        <strain evidence="10 11">ATCC 33336</strain>
    </source>
</reference>
<evidence type="ECO:0000256" key="8">
    <source>
        <dbReference type="SAM" id="Phobius"/>
    </source>
</evidence>
<feature type="transmembrane region" description="Helical" evidence="8">
    <location>
        <begin position="154"/>
        <end position="174"/>
    </location>
</feature>
<keyword evidence="4" id="KW-0997">Cell inner membrane</keyword>
<dbReference type="InterPro" id="IPR020846">
    <property type="entry name" value="MFS_dom"/>
</dbReference>
<dbReference type="CDD" id="cd17335">
    <property type="entry name" value="MFS_MFSD6"/>
    <property type="match status" value="1"/>
</dbReference>
<evidence type="ECO:0000256" key="1">
    <source>
        <dbReference type="ARBA" id="ARBA00004429"/>
    </source>
</evidence>
<evidence type="ECO:0000256" key="6">
    <source>
        <dbReference type="ARBA" id="ARBA00022989"/>
    </source>
</evidence>
<feature type="transmembrane region" description="Helical" evidence="8">
    <location>
        <begin position="287"/>
        <end position="313"/>
    </location>
</feature>
<evidence type="ECO:0000256" key="7">
    <source>
        <dbReference type="ARBA" id="ARBA00023136"/>
    </source>
</evidence>
<comment type="caution">
    <text evidence="10">The sequence shown here is derived from an EMBL/GenBank/DDBJ whole genome shotgun (WGS) entry which is preliminary data.</text>
</comment>
<feature type="transmembrane region" description="Helical" evidence="8">
    <location>
        <begin position="234"/>
        <end position="253"/>
    </location>
</feature>
<evidence type="ECO:0000259" key="9">
    <source>
        <dbReference type="PROSITE" id="PS50850"/>
    </source>
</evidence>
<comment type="subcellular location">
    <subcellularLocation>
        <location evidence="1">Cell inner membrane</location>
        <topology evidence="1">Multi-pass membrane protein</topology>
    </subcellularLocation>
</comment>
<keyword evidence="5 8" id="KW-0812">Transmembrane</keyword>
<feature type="transmembrane region" description="Helical" evidence="8">
    <location>
        <begin position="66"/>
        <end position="84"/>
    </location>
</feature>
<dbReference type="PROSITE" id="PS50850">
    <property type="entry name" value="MFS"/>
    <property type="match status" value="1"/>
</dbReference>
<dbReference type="PANTHER" id="PTHR23522:SF10">
    <property type="entry name" value="3-PHENYLPROPIONIC ACID TRANSPORTER-RELATED"/>
    <property type="match status" value="1"/>
</dbReference>
<dbReference type="InterPro" id="IPR026032">
    <property type="entry name" value="HcaT-like"/>
</dbReference>